<gene>
    <name evidence="3" type="primary">LOC104700629</name>
</gene>
<dbReference type="RefSeq" id="XP_010414470.1">
    <property type="nucleotide sequence ID" value="XM_010416168.2"/>
</dbReference>
<evidence type="ECO:0000256" key="1">
    <source>
        <dbReference type="SAM" id="MobiDB-lite"/>
    </source>
</evidence>
<reference evidence="2" key="1">
    <citation type="journal article" date="2014" name="Nat. Commun.">
        <title>The emerging biofuel crop Camelina sativa retains a highly undifferentiated hexaploid genome structure.</title>
        <authorList>
            <person name="Kagale S."/>
            <person name="Koh C."/>
            <person name="Nixon J."/>
            <person name="Bollina V."/>
            <person name="Clarke W.E."/>
            <person name="Tuteja R."/>
            <person name="Spillane C."/>
            <person name="Robinson S.J."/>
            <person name="Links M.G."/>
            <person name="Clarke C."/>
            <person name="Higgins E.E."/>
            <person name="Huebert T."/>
            <person name="Sharpe A.G."/>
            <person name="Parkin I.A."/>
        </authorList>
    </citation>
    <scope>NUCLEOTIDE SEQUENCE [LARGE SCALE GENOMIC DNA]</scope>
    <source>
        <strain evidence="2">cv. DH55</strain>
    </source>
</reference>
<feature type="region of interest" description="Disordered" evidence="1">
    <location>
        <begin position="62"/>
        <end position="86"/>
    </location>
</feature>
<dbReference type="InterPro" id="IPR053115">
    <property type="entry name" value="CDK_inhibitor"/>
</dbReference>
<sequence length="159" mass="18035">MGSSDAGIYLSDQNNLCETELGFLREPSLGFSDLSVHTTSSPQHEFHTISPIYQELQDQDLETKSKEASNCSHKGENFKNEEEEEDYCNTPTRLDQILPSIPNICPPAPRKPKRAPSRSLKVRNSYKSKRMIILNVSREIDCLFNPASLCNKIKKARHI</sequence>
<reference evidence="3" key="2">
    <citation type="submission" date="2025-08" db="UniProtKB">
        <authorList>
            <consortium name="RefSeq"/>
        </authorList>
    </citation>
    <scope>IDENTIFICATION</scope>
    <source>
        <tissue evidence="3">Leaf</tissue>
    </source>
</reference>
<dbReference type="PANTHER" id="PTHR35162">
    <property type="entry name" value="OS08G0516600 PROTEIN"/>
    <property type="match status" value="1"/>
</dbReference>
<keyword evidence="2" id="KW-1185">Reference proteome</keyword>
<accession>A0ABM0SQ30</accession>
<organism evidence="2 3">
    <name type="scientific">Camelina sativa</name>
    <name type="common">False flax</name>
    <name type="synonym">Myagrum sativum</name>
    <dbReference type="NCBI Taxonomy" id="90675"/>
    <lineage>
        <taxon>Eukaryota</taxon>
        <taxon>Viridiplantae</taxon>
        <taxon>Streptophyta</taxon>
        <taxon>Embryophyta</taxon>
        <taxon>Tracheophyta</taxon>
        <taxon>Spermatophyta</taxon>
        <taxon>Magnoliopsida</taxon>
        <taxon>eudicotyledons</taxon>
        <taxon>Gunneridae</taxon>
        <taxon>Pentapetalae</taxon>
        <taxon>rosids</taxon>
        <taxon>malvids</taxon>
        <taxon>Brassicales</taxon>
        <taxon>Brassicaceae</taxon>
        <taxon>Camelineae</taxon>
        <taxon>Camelina</taxon>
    </lineage>
</organism>
<feature type="compositionally biased region" description="Basic and acidic residues" evidence="1">
    <location>
        <begin position="62"/>
        <end position="80"/>
    </location>
</feature>
<dbReference type="PANTHER" id="PTHR35162:SF2">
    <property type="entry name" value="OS08G0516600 PROTEIN"/>
    <property type="match status" value="1"/>
</dbReference>
<dbReference type="Proteomes" id="UP000694864">
    <property type="component" value="Chromosome 7"/>
</dbReference>
<dbReference type="GeneID" id="104700629"/>
<proteinExistence type="predicted"/>
<evidence type="ECO:0000313" key="2">
    <source>
        <dbReference type="Proteomes" id="UP000694864"/>
    </source>
</evidence>
<name>A0ABM0SQ30_CAMSA</name>
<protein>
    <submittedName>
        <fullName evidence="3">Uncharacterized protein LOC104700629</fullName>
    </submittedName>
</protein>
<evidence type="ECO:0000313" key="3">
    <source>
        <dbReference type="RefSeq" id="XP_010414470.1"/>
    </source>
</evidence>